<feature type="active site" description="Nucleophile" evidence="2">
    <location>
        <position position="10"/>
    </location>
</feature>
<evidence type="ECO:0000313" key="4">
    <source>
        <dbReference type="Proteomes" id="UP000295632"/>
    </source>
</evidence>
<reference evidence="3 4" key="1">
    <citation type="submission" date="2019-03" db="EMBL/GenBank/DDBJ databases">
        <title>Genomic Encyclopedia of Type Strains, Phase IV (KMG-IV): sequencing the most valuable type-strain genomes for metagenomic binning, comparative biology and taxonomic classification.</title>
        <authorList>
            <person name="Goeker M."/>
        </authorList>
    </citation>
    <scope>NUCLEOTIDE SEQUENCE [LARGE SCALE GENOMIC DNA]</scope>
    <source>
        <strain evidence="3 4">DSM 28697</strain>
    </source>
</reference>
<dbReference type="EMBL" id="SNYJ01000017">
    <property type="protein sequence ID" value="TDQ36553.1"/>
    <property type="molecule type" value="Genomic_DNA"/>
</dbReference>
<sequence>MDMKKRIAIDMDEVMADTGVRLMDLCNEFCNEEEPLTVTTLRGKRLAEIRPAFAEAIHTHLADTQFFRDLPVIEDSQRVIRKLHRHYDIFIATAAMEVPASFTAKYEWLEEHFPFLAKKNYVFCGDKSIIRADYLIDDNPRQLRSFQGEGLLYDAPHNDIETEFPRMNSWEDVERYFFE</sequence>
<evidence type="ECO:0000256" key="2">
    <source>
        <dbReference type="PIRSR" id="PIRSR610708-1"/>
    </source>
</evidence>
<evidence type="ECO:0000313" key="3">
    <source>
        <dbReference type="EMBL" id="TDQ36553.1"/>
    </source>
</evidence>
<comment type="similarity">
    <text evidence="1">Belongs to the 5'(3')-deoxyribonucleotidase family.</text>
</comment>
<dbReference type="Gene3D" id="3.40.50.1000">
    <property type="entry name" value="HAD superfamily/HAD-like"/>
    <property type="match status" value="1"/>
</dbReference>
<dbReference type="InterPro" id="IPR023214">
    <property type="entry name" value="HAD_sf"/>
</dbReference>
<dbReference type="GO" id="GO:0009223">
    <property type="term" value="P:pyrimidine deoxyribonucleotide catabolic process"/>
    <property type="evidence" value="ECO:0007669"/>
    <property type="project" value="TreeGrafter"/>
</dbReference>
<dbReference type="Proteomes" id="UP000295632">
    <property type="component" value="Unassembled WGS sequence"/>
</dbReference>
<dbReference type="Pfam" id="PF06941">
    <property type="entry name" value="NT5C"/>
    <property type="match status" value="1"/>
</dbReference>
<dbReference type="InterPro" id="IPR010708">
    <property type="entry name" value="5'(3')-deoxyribonucleotidase"/>
</dbReference>
<dbReference type="AlphaFoldDB" id="A0A4R6TWC6"/>
<keyword evidence="4" id="KW-1185">Reference proteome</keyword>
<accession>A0A4R6TWC6</accession>
<organism evidence="3 4">
    <name type="scientific">Aureibacillus halotolerans</name>
    <dbReference type="NCBI Taxonomy" id="1508390"/>
    <lineage>
        <taxon>Bacteria</taxon>
        <taxon>Bacillati</taxon>
        <taxon>Bacillota</taxon>
        <taxon>Bacilli</taxon>
        <taxon>Bacillales</taxon>
        <taxon>Bacillaceae</taxon>
        <taxon>Aureibacillus</taxon>
    </lineage>
</organism>
<proteinExistence type="inferred from homology"/>
<dbReference type="SFLD" id="SFLDG01146">
    <property type="entry name" value="C1.2.2"/>
    <property type="match status" value="1"/>
</dbReference>
<dbReference type="PANTHER" id="PTHR16504">
    <property type="entry name" value="5'(3')-DEOXYRIBONUCLEOTIDASE"/>
    <property type="match status" value="1"/>
</dbReference>
<protein>
    <submittedName>
        <fullName evidence="3">5'(3')-deoxyribonucleotidase</fullName>
    </submittedName>
</protein>
<dbReference type="SFLD" id="SFLDS00003">
    <property type="entry name" value="Haloacid_Dehalogenase"/>
    <property type="match status" value="1"/>
</dbReference>
<dbReference type="InterPro" id="IPR036412">
    <property type="entry name" value="HAD-like_sf"/>
</dbReference>
<evidence type="ECO:0000256" key="1">
    <source>
        <dbReference type="ARBA" id="ARBA00009589"/>
    </source>
</evidence>
<dbReference type="SFLD" id="SFLDG01126">
    <property type="entry name" value="C1.2:_Nucleotidase_Like"/>
    <property type="match status" value="1"/>
</dbReference>
<dbReference type="SUPFAM" id="SSF56784">
    <property type="entry name" value="HAD-like"/>
    <property type="match status" value="1"/>
</dbReference>
<name>A0A4R6TWC6_9BACI</name>
<dbReference type="GO" id="GO:0008253">
    <property type="term" value="F:5'-nucleotidase activity"/>
    <property type="evidence" value="ECO:0007669"/>
    <property type="project" value="InterPro"/>
</dbReference>
<dbReference type="PANTHER" id="PTHR16504:SF4">
    <property type="entry name" value="5'(3')-DEOXYRIBONUCLEOTIDASE"/>
    <property type="match status" value="1"/>
</dbReference>
<comment type="caution">
    <text evidence="3">The sequence shown here is derived from an EMBL/GenBank/DDBJ whole genome shotgun (WGS) entry which is preliminary data.</text>
</comment>
<dbReference type="Gene3D" id="1.10.40.40">
    <property type="entry name" value="Deoxyribonucleotidase, domain 2"/>
    <property type="match status" value="1"/>
</dbReference>
<feature type="active site" description="Proton donor" evidence="2">
    <location>
        <position position="12"/>
    </location>
</feature>
<gene>
    <name evidence="3" type="ORF">EV213_11717</name>
</gene>